<dbReference type="KEGG" id="pmuc:ING2E5A_2209"/>
<dbReference type="AlphaFoldDB" id="A0A1G4G925"/>
<reference evidence="1 2" key="1">
    <citation type="submission" date="2016-08" db="EMBL/GenBank/DDBJ databases">
        <authorList>
            <person name="Seilhamer J.J."/>
        </authorList>
    </citation>
    <scope>NUCLEOTIDE SEQUENCE [LARGE SCALE GENOMIC DNA]</scope>
    <source>
        <strain evidence="1">ING2-E5A</strain>
    </source>
</reference>
<accession>A0A1G4G925</accession>
<evidence type="ECO:0000313" key="2">
    <source>
        <dbReference type="Proteomes" id="UP000178485"/>
    </source>
</evidence>
<sequence>MRKIVLFFAFAAVVAVSLTYSSCSNEVLVGEEESVVALTAGTRAIEVPACVDPCRDVQEVRLLAGQHHEAGSVYVVNNKEKLYVAYETTGNWKMKAIHLFVGACDNLPANKQGNLVPGQFPYKVEFDGLETFYYFEIPLDALPEGCICVAAHAEVVKVENGKTVQSETAFGEGEKTGKNWFMKFEYCIAVCEDEPEVQVCYQDETAWAAGPRYTDQGNWATYTPYVANTPIEVYAGQHYLVGTVTFSEVVNGKVTITLASLNGGQLQDVAEAVKIQGYDTPPSGNPAPGQFTTYKGNSPVVTVDAYPYYGIHIDARRVVDCTE</sequence>
<dbReference type="EMBL" id="LT608328">
    <property type="protein sequence ID" value="SCM59022.1"/>
    <property type="molecule type" value="Genomic_DNA"/>
</dbReference>
<dbReference type="RefSeq" id="WP_071137377.1">
    <property type="nucleotide sequence ID" value="NZ_DUQN01000046.1"/>
</dbReference>
<keyword evidence="2" id="KW-1185">Reference proteome</keyword>
<dbReference type="Proteomes" id="UP000178485">
    <property type="component" value="Chromosome i"/>
</dbReference>
<organism evidence="1 2">
    <name type="scientific">Petrimonas mucosa</name>
    <dbReference type="NCBI Taxonomy" id="1642646"/>
    <lineage>
        <taxon>Bacteria</taxon>
        <taxon>Pseudomonadati</taxon>
        <taxon>Bacteroidota</taxon>
        <taxon>Bacteroidia</taxon>
        <taxon>Bacteroidales</taxon>
        <taxon>Dysgonomonadaceae</taxon>
        <taxon>Petrimonas</taxon>
    </lineage>
</organism>
<gene>
    <name evidence="1" type="ORF">ING2E5A_2209</name>
</gene>
<name>A0A1G4G925_9BACT</name>
<evidence type="ECO:0000313" key="1">
    <source>
        <dbReference type="EMBL" id="SCM59022.1"/>
    </source>
</evidence>
<proteinExistence type="predicted"/>
<protein>
    <submittedName>
        <fullName evidence="1">Uncharacterized protein</fullName>
    </submittedName>
</protein>